<dbReference type="InterPro" id="IPR035965">
    <property type="entry name" value="PAS-like_dom_sf"/>
</dbReference>
<dbReference type="Pfam" id="PF00072">
    <property type="entry name" value="Response_reg"/>
    <property type="match status" value="1"/>
</dbReference>
<evidence type="ECO:0000256" key="4">
    <source>
        <dbReference type="ARBA" id="ARBA00022679"/>
    </source>
</evidence>
<evidence type="ECO:0000256" key="9">
    <source>
        <dbReference type="ARBA" id="ARBA00058004"/>
    </source>
</evidence>
<keyword evidence="12" id="KW-0812">Transmembrane</keyword>
<feature type="transmembrane region" description="Helical" evidence="12">
    <location>
        <begin position="93"/>
        <end position="111"/>
    </location>
</feature>
<evidence type="ECO:0000256" key="11">
    <source>
        <dbReference type="PROSITE-ProRule" id="PRU00169"/>
    </source>
</evidence>
<organism evidence="16 17">
    <name type="scientific">Ideonella aquatica</name>
    <dbReference type="NCBI Taxonomy" id="2824119"/>
    <lineage>
        <taxon>Bacteria</taxon>
        <taxon>Pseudomonadati</taxon>
        <taxon>Pseudomonadota</taxon>
        <taxon>Betaproteobacteria</taxon>
        <taxon>Burkholderiales</taxon>
        <taxon>Sphaerotilaceae</taxon>
        <taxon>Ideonella</taxon>
    </lineage>
</organism>
<protein>
    <recommendedName>
        <fullName evidence="10">Virulence sensor protein BvgS</fullName>
        <ecNumber evidence="2">2.7.13.3</ecNumber>
    </recommendedName>
</protein>
<dbReference type="PROSITE" id="PS50113">
    <property type="entry name" value="PAC"/>
    <property type="match status" value="1"/>
</dbReference>
<dbReference type="RefSeq" id="WP_210800254.1">
    <property type="nucleotide sequence ID" value="NZ_JAGQDE010000002.1"/>
</dbReference>
<dbReference type="EC" id="2.7.13.3" evidence="2"/>
<dbReference type="InterPro" id="IPR001789">
    <property type="entry name" value="Sig_transdc_resp-reg_receiver"/>
</dbReference>
<reference evidence="16" key="1">
    <citation type="submission" date="2021-04" db="EMBL/GenBank/DDBJ databases">
        <title>The genome sequence of Ideonella sp. 4Y11.</title>
        <authorList>
            <person name="Liu Y."/>
        </authorList>
    </citation>
    <scope>NUCLEOTIDE SEQUENCE</scope>
    <source>
        <strain evidence="16">4Y11</strain>
    </source>
</reference>
<dbReference type="Pfam" id="PF00512">
    <property type="entry name" value="HisKA"/>
    <property type="match status" value="1"/>
</dbReference>
<feature type="modified residue" description="4-aspartylphosphate" evidence="11">
    <location>
        <position position="642"/>
    </location>
</feature>
<dbReference type="SMART" id="SM00387">
    <property type="entry name" value="HATPase_c"/>
    <property type="match status" value="1"/>
</dbReference>
<evidence type="ECO:0000259" key="15">
    <source>
        <dbReference type="PROSITE" id="PS50113"/>
    </source>
</evidence>
<proteinExistence type="predicted"/>
<evidence type="ECO:0000259" key="13">
    <source>
        <dbReference type="PROSITE" id="PS50109"/>
    </source>
</evidence>
<dbReference type="FunFam" id="3.30.565.10:FF:000010">
    <property type="entry name" value="Sensor histidine kinase RcsC"/>
    <property type="match status" value="1"/>
</dbReference>
<dbReference type="CDD" id="cd17546">
    <property type="entry name" value="REC_hyHK_CKI1_RcsC-like"/>
    <property type="match status" value="1"/>
</dbReference>
<keyword evidence="4" id="KW-0808">Transferase</keyword>
<dbReference type="PROSITE" id="PS50110">
    <property type="entry name" value="RESPONSE_REGULATORY"/>
    <property type="match status" value="1"/>
</dbReference>
<feature type="transmembrane region" description="Helical" evidence="12">
    <location>
        <begin position="141"/>
        <end position="160"/>
    </location>
</feature>
<evidence type="ECO:0000256" key="7">
    <source>
        <dbReference type="ARBA" id="ARBA00023012"/>
    </source>
</evidence>
<dbReference type="SUPFAM" id="SSF55785">
    <property type="entry name" value="PYP-like sensor domain (PAS domain)"/>
    <property type="match status" value="1"/>
</dbReference>
<dbReference type="PANTHER" id="PTHR43047">
    <property type="entry name" value="TWO-COMPONENT HISTIDINE PROTEIN KINASE"/>
    <property type="match status" value="1"/>
</dbReference>
<dbReference type="Pfam" id="PF02518">
    <property type="entry name" value="HATPase_c"/>
    <property type="match status" value="1"/>
</dbReference>
<keyword evidence="7" id="KW-0902">Two-component regulatory system</keyword>
<dbReference type="SUPFAM" id="SSF55874">
    <property type="entry name" value="ATPase domain of HSP90 chaperone/DNA topoisomerase II/histidine kinase"/>
    <property type="match status" value="1"/>
</dbReference>
<dbReference type="Gene3D" id="1.10.287.130">
    <property type="match status" value="1"/>
</dbReference>
<comment type="catalytic activity">
    <reaction evidence="1">
        <text>ATP + protein L-histidine = ADP + protein N-phospho-L-histidine.</text>
        <dbReference type="EC" id="2.7.13.3"/>
    </reaction>
</comment>
<feature type="transmembrane region" description="Helical" evidence="12">
    <location>
        <begin position="117"/>
        <end position="136"/>
    </location>
</feature>
<dbReference type="PANTHER" id="PTHR43047:SF64">
    <property type="entry name" value="HISTIDINE KINASE CONTAINING CHEY-HOMOLOGOUS RECEIVER DOMAIN AND PAS DOMAIN-RELATED"/>
    <property type="match status" value="1"/>
</dbReference>
<dbReference type="InterPro" id="IPR011006">
    <property type="entry name" value="CheY-like_superfamily"/>
</dbReference>
<comment type="function">
    <text evidence="9">Member of the two-component regulatory system BvgS/BvgA. Phosphorylates BvgA via a four-step phosphorelay in response to environmental signals.</text>
</comment>
<dbReference type="InterPro" id="IPR036890">
    <property type="entry name" value="HATPase_C_sf"/>
</dbReference>
<accession>A0A940YR03</accession>
<evidence type="ECO:0000256" key="6">
    <source>
        <dbReference type="ARBA" id="ARBA00022777"/>
    </source>
</evidence>
<evidence type="ECO:0000256" key="2">
    <source>
        <dbReference type="ARBA" id="ARBA00012438"/>
    </source>
</evidence>
<dbReference type="SUPFAM" id="SSF47384">
    <property type="entry name" value="Homodimeric domain of signal transducing histidine kinase"/>
    <property type="match status" value="1"/>
</dbReference>
<dbReference type="SMART" id="SM00388">
    <property type="entry name" value="HisKA"/>
    <property type="match status" value="1"/>
</dbReference>
<feature type="domain" description="PAC" evidence="15">
    <location>
        <begin position="279"/>
        <end position="333"/>
    </location>
</feature>
<evidence type="ECO:0000256" key="1">
    <source>
        <dbReference type="ARBA" id="ARBA00000085"/>
    </source>
</evidence>
<comment type="caution">
    <text evidence="16">The sequence shown here is derived from an EMBL/GenBank/DDBJ whole genome shotgun (WGS) entry which is preliminary data.</text>
</comment>
<keyword evidence="17" id="KW-1185">Reference proteome</keyword>
<evidence type="ECO:0000256" key="8">
    <source>
        <dbReference type="ARBA" id="ARBA00023026"/>
    </source>
</evidence>
<dbReference type="InterPro" id="IPR003594">
    <property type="entry name" value="HATPase_dom"/>
</dbReference>
<name>A0A940YR03_9BURK</name>
<dbReference type="Gene3D" id="3.40.50.2300">
    <property type="match status" value="1"/>
</dbReference>
<evidence type="ECO:0000259" key="14">
    <source>
        <dbReference type="PROSITE" id="PS50110"/>
    </source>
</evidence>
<sequence length="710" mass="76455">MSPRPPSPGAIADLADPTALFERLSRAQTEQLGVRVMRAVVLTIALVVAIGAVLTLLVGNPFGLAAPRLGMGLVLLGFAGVAEWLNRRRQARWAAWVLALGASVALEGAGFATRLGLGSVAVAGMALLITLIGAVLTLRSAIVLASIHLVALGTMTWLHARGLWLLDLGPRAPSDVLLSHLLLTAASVAGAAIASRLVAGTLGRSISETRRLAELLRISADWTYMMDAQGRLVEISSSFPQHTGMPAEGFLHLGEPGRPWLRDDAGARQLRAALKAQQSFRNVRLVFDLPEGGWLAVQGNGEPLHDELGRFIGWWGASRNVTPQVEVEAALADARHRAEAANEAKSAFLATMSHEIRTPINGVLGLARLIRRLPPEQTARREELLDLLSGAATELSDLVTDVLDLSRLEAGKLSLRVTTIDLHRLAQSCFRAPAALGRERGLVMQLQIDDAVPQLVQADPLRLRQVLDNLLGNALKFTHGGEVRLQLSRPTPDQLRLEVCDTGIGIPAEMRPRLFQPFEQADVSRRRRHGGSGLGLSICAELARLMGGRIEHLDREGGGSRFILELPLVRPVEALSGLPEPEQREPLLGLRVLLVEDNAVNMMVASALLGELGATVWEAADGHQALALAREHAQAIDAVLMDLHMPGMDGFETTDALRTLPGAPPWPVLALSASVLSAERERARAHGMVDFLVKPIEPDELVRALRRYVA</sequence>
<gene>
    <name evidence="16" type="ORF">KAK06_02660</name>
</gene>
<dbReference type="PROSITE" id="PS50109">
    <property type="entry name" value="HIS_KIN"/>
    <property type="match status" value="1"/>
</dbReference>
<dbReference type="Gene3D" id="3.30.450.20">
    <property type="entry name" value="PAS domain"/>
    <property type="match status" value="1"/>
</dbReference>
<evidence type="ECO:0000313" key="16">
    <source>
        <dbReference type="EMBL" id="MBQ0957850.1"/>
    </source>
</evidence>
<feature type="transmembrane region" description="Helical" evidence="12">
    <location>
        <begin position="36"/>
        <end position="59"/>
    </location>
</feature>
<dbReference type="CDD" id="cd00082">
    <property type="entry name" value="HisKA"/>
    <property type="match status" value="1"/>
</dbReference>
<keyword evidence="3 11" id="KW-0597">Phosphoprotein</keyword>
<keyword evidence="12" id="KW-0472">Membrane</keyword>
<dbReference type="CDD" id="cd16922">
    <property type="entry name" value="HATPase_EvgS-ArcB-TorS-like"/>
    <property type="match status" value="1"/>
</dbReference>
<dbReference type="AlphaFoldDB" id="A0A940YR03"/>
<dbReference type="PRINTS" id="PR00344">
    <property type="entry name" value="BCTRLSENSOR"/>
</dbReference>
<evidence type="ECO:0000313" key="17">
    <source>
        <dbReference type="Proteomes" id="UP000678374"/>
    </source>
</evidence>
<dbReference type="Gene3D" id="3.30.565.10">
    <property type="entry name" value="Histidine kinase-like ATPase, C-terminal domain"/>
    <property type="match status" value="1"/>
</dbReference>
<feature type="domain" description="Histidine kinase" evidence="13">
    <location>
        <begin position="351"/>
        <end position="570"/>
    </location>
</feature>
<keyword evidence="5" id="KW-0732">Signal</keyword>
<evidence type="ECO:0000256" key="10">
    <source>
        <dbReference type="ARBA" id="ARBA00070152"/>
    </source>
</evidence>
<dbReference type="EMBL" id="JAGQDE010000002">
    <property type="protein sequence ID" value="MBQ0957850.1"/>
    <property type="molecule type" value="Genomic_DNA"/>
</dbReference>
<evidence type="ECO:0000256" key="3">
    <source>
        <dbReference type="ARBA" id="ARBA00022553"/>
    </source>
</evidence>
<dbReference type="InterPro" id="IPR004358">
    <property type="entry name" value="Sig_transdc_His_kin-like_C"/>
</dbReference>
<keyword evidence="12" id="KW-1133">Transmembrane helix</keyword>
<dbReference type="Proteomes" id="UP000678374">
    <property type="component" value="Unassembled WGS sequence"/>
</dbReference>
<dbReference type="SUPFAM" id="SSF52172">
    <property type="entry name" value="CheY-like"/>
    <property type="match status" value="1"/>
</dbReference>
<dbReference type="InterPro" id="IPR003661">
    <property type="entry name" value="HisK_dim/P_dom"/>
</dbReference>
<dbReference type="InterPro" id="IPR000700">
    <property type="entry name" value="PAS-assoc_C"/>
</dbReference>
<dbReference type="GO" id="GO:0000155">
    <property type="term" value="F:phosphorelay sensor kinase activity"/>
    <property type="evidence" value="ECO:0007669"/>
    <property type="project" value="InterPro"/>
</dbReference>
<feature type="transmembrane region" description="Helical" evidence="12">
    <location>
        <begin position="65"/>
        <end position="86"/>
    </location>
</feature>
<dbReference type="InterPro" id="IPR005467">
    <property type="entry name" value="His_kinase_dom"/>
</dbReference>
<feature type="domain" description="Response regulatory" evidence="14">
    <location>
        <begin position="591"/>
        <end position="709"/>
    </location>
</feature>
<evidence type="ECO:0000256" key="5">
    <source>
        <dbReference type="ARBA" id="ARBA00022729"/>
    </source>
</evidence>
<dbReference type="InterPro" id="IPR036097">
    <property type="entry name" value="HisK_dim/P_sf"/>
</dbReference>
<dbReference type="SMART" id="SM00448">
    <property type="entry name" value="REC"/>
    <property type="match status" value="1"/>
</dbReference>
<evidence type="ECO:0000256" key="12">
    <source>
        <dbReference type="SAM" id="Phobius"/>
    </source>
</evidence>
<keyword evidence="6" id="KW-0418">Kinase</keyword>
<keyword evidence="8" id="KW-0843">Virulence</keyword>